<comment type="caution">
    <text evidence="2">The sequence shown here is derived from an EMBL/GenBank/DDBJ whole genome shotgun (WGS) entry which is preliminary data.</text>
</comment>
<evidence type="ECO:0000313" key="5">
    <source>
        <dbReference type="Proteomes" id="UP000323392"/>
    </source>
</evidence>
<evidence type="ECO:0000313" key="3">
    <source>
        <dbReference type="EMBL" id="SHL37840.1"/>
    </source>
</evidence>
<dbReference type="PATRIC" id="fig|1121328.3.peg.280"/>
<proteinExistence type="predicted"/>
<feature type="domain" description="DUF7226" evidence="1">
    <location>
        <begin position="59"/>
        <end position="97"/>
    </location>
</feature>
<dbReference type="Proteomes" id="UP000092605">
    <property type="component" value="Unassembled WGS sequence"/>
</dbReference>
<dbReference type="EMBL" id="FRBG01000029">
    <property type="protein sequence ID" value="SHL37840.1"/>
    <property type="molecule type" value="Genomic_DNA"/>
</dbReference>
<dbReference type="EMBL" id="LSFY01000001">
    <property type="protein sequence ID" value="KXZ39206.1"/>
    <property type="molecule type" value="Genomic_DNA"/>
</dbReference>
<keyword evidence="5" id="KW-1185">Reference proteome</keyword>
<reference evidence="2 4" key="1">
    <citation type="submission" date="2016-02" db="EMBL/GenBank/DDBJ databases">
        <title>Draft genome sequence for Clostridium paradoxum JW-YL-7.</title>
        <authorList>
            <person name="Utturkar S.M."/>
            <person name="Lancaster A."/>
            <person name="Poole F.L."/>
            <person name="Adams M.W."/>
            <person name="Brown S.D."/>
        </authorList>
    </citation>
    <scope>NUCLEOTIDE SEQUENCE [LARGE SCALE GENOMIC DNA]</scope>
    <source>
        <strain evidence="2 4">JW-YL-7</strain>
    </source>
</reference>
<dbReference type="AlphaFoldDB" id="A0A150FNP2"/>
<accession>A0A150FNP2</accession>
<evidence type="ECO:0000313" key="2">
    <source>
        <dbReference type="EMBL" id="KXZ39206.1"/>
    </source>
</evidence>
<reference evidence="3 5" key="2">
    <citation type="submission" date="2016-11" db="EMBL/GenBank/DDBJ databases">
        <authorList>
            <person name="Varghese N."/>
            <person name="Submissions S."/>
        </authorList>
    </citation>
    <scope>NUCLEOTIDE SEQUENCE [LARGE SCALE GENOMIC DNA]</scope>
    <source>
        <strain evidence="3 5">DSM 7308</strain>
    </source>
</reference>
<evidence type="ECO:0000313" key="4">
    <source>
        <dbReference type="Proteomes" id="UP000092605"/>
    </source>
</evidence>
<dbReference type="InterPro" id="IPR055650">
    <property type="entry name" value="DUF7226"/>
</dbReference>
<dbReference type="RefSeq" id="WP_066067962.1">
    <property type="nucleotide sequence ID" value="NZ_FRBG01000029.1"/>
</dbReference>
<gene>
    <name evidence="2" type="ORF">JWYL7_0281</name>
    <name evidence="3" type="ORF">SAMN05661008_01956</name>
</gene>
<protein>
    <recommendedName>
        <fullName evidence="1">DUF7226 domain-containing protein</fullName>
    </recommendedName>
</protein>
<organism evidence="2 4">
    <name type="scientific">Alkalithermobacter thermoalcaliphilus JW-YL-7 = DSM 7308</name>
    <dbReference type="NCBI Taxonomy" id="1121328"/>
    <lineage>
        <taxon>Bacteria</taxon>
        <taxon>Bacillati</taxon>
        <taxon>Bacillota</taxon>
        <taxon>Clostridia</taxon>
        <taxon>Peptostreptococcales</taxon>
        <taxon>Tepidibacteraceae</taxon>
        <taxon>Alkalithermobacter</taxon>
    </lineage>
</organism>
<dbReference type="Proteomes" id="UP000323392">
    <property type="component" value="Unassembled WGS sequence"/>
</dbReference>
<evidence type="ECO:0000259" key="1">
    <source>
        <dbReference type="Pfam" id="PF23871"/>
    </source>
</evidence>
<name>A0A150FNP2_CLOPD</name>
<dbReference type="Pfam" id="PF23871">
    <property type="entry name" value="DUF7226"/>
    <property type="match status" value="1"/>
</dbReference>
<sequence length="98" mass="11922">MQYEFQDPEYYNSLILVKQKKYSIEDTEINLNDILEVYNRTSVVEEPEIPFPQADSFKRIINLCELLNERELTRDEITENYDFDPRQTNYYTDAGRYY</sequence>
<dbReference type="STRING" id="1121328.JWYL7_0281"/>